<dbReference type="PANTHER" id="PTHR39426:SF1">
    <property type="entry name" value="HOMOLOGY TO DEATH-ON-CURING PROTEIN OF PHAGE P1"/>
    <property type="match status" value="1"/>
</dbReference>
<evidence type="ECO:0000313" key="2">
    <source>
        <dbReference type="EMBL" id="APC39249.1"/>
    </source>
</evidence>
<dbReference type="AlphaFoldDB" id="A0A1J0GD20"/>
<keyword evidence="3" id="KW-1185">Reference proteome</keyword>
<dbReference type="PROSITE" id="PS51459">
    <property type="entry name" value="FIDO"/>
    <property type="match status" value="1"/>
</dbReference>
<dbReference type="InterPro" id="IPR036597">
    <property type="entry name" value="Fido-like_dom_sf"/>
</dbReference>
<dbReference type="Proteomes" id="UP000182569">
    <property type="component" value="Chromosome"/>
</dbReference>
<feature type="domain" description="Fido" evidence="1">
    <location>
        <begin position="4"/>
        <end position="122"/>
    </location>
</feature>
<dbReference type="NCBIfam" id="TIGR01550">
    <property type="entry name" value="DOC_P1"/>
    <property type="match status" value="1"/>
</dbReference>
<dbReference type="KEGG" id="ceu:A7L45_03830"/>
<dbReference type="GO" id="GO:0016301">
    <property type="term" value="F:kinase activity"/>
    <property type="evidence" value="ECO:0007669"/>
    <property type="project" value="InterPro"/>
</dbReference>
<reference evidence="3" key="1">
    <citation type="journal article" date="2016" name="Front. Microbiol.">
        <title>Complete Genome Sequence of Clostridium estertheticum DSM 8809, a Microbe Identified in Spoiled Vacuum Packed Beef.</title>
        <authorList>
            <person name="Yu Z."/>
            <person name="Gunn L."/>
            <person name="Brennan E."/>
            <person name="Reid R."/>
            <person name="Wall P.G."/>
            <person name="Gaora O.P."/>
            <person name="Hurley D."/>
            <person name="Bolton D."/>
            <person name="Fanning S."/>
        </authorList>
    </citation>
    <scope>NUCLEOTIDE SEQUENCE [LARGE SCALE GENOMIC DNA]</scope>
    <source>
        <strain evidence="3">DSM 8809</strain>
    </source>
</reference>
<protein>
    <submittedName>
        <fullName evidence="2">Death-on-curing protein</fullName>
    </submittedName>
</protein>
<dbReference type="InterPro" id="IPR053737">
    <property type="entry name" value="Type_II_TA_Toxin"/>
</dbReference>
<dbReference type="OrthoDB" id="9802752at2"/>
<gene>
    <name evidence="2" type="ORF">A7L45_03830</name>
</gene>
<organism evidence="2 3">
    <name type="scientific">Clostridium estertheticum subsp. estertheticum</name>
    <dbReference type="NCBI Taxonomy" id="1552"/>
    <lineage>
        <taxon>Bacteria</taxon>
        <taxon>Bacillati</taxon>
        <taxon>Bacillota</taxon>
        <taxon>Clostridia</taxon>
        <taxon>Eubacteriales</taxon>
        <taxon>Clostridiaceae</taxon>
        <taxon>Clostridium</taxon>
    </lineage>
</organism>
<dbReference type="Gene3D" id="1.20.120.1870">
    <property type="entry name" value="Fic/DOC protein, Fido domain"/>
    <property type="match status" value="1"/>
</dbReference>
<dbReference type="PANTHER" id="PTHR39426">
    <property type="entry name" value="HOMOLOGY TO DEATH-ON-CURING PROTEIN OF PHAGE P1"/>
    <property type="match status" value="1"/>
</dbReference>
<sequence>MKYISVEYILKLHEKLISTTGGSDGVRDIELLKSSIENSKVTFDGEDLYKSIEEKCSNICYCIINNHTFIDGNKRSGIYVMLLLLEYNEIKLSFTQNELIDLGLGIAKGELKQKNIYEWIKSHKNVS</sequence>
<dbReference type="SUPFAM" id="SSF140931">
    <property type="entry name" value="Fic-like"/>
    <property type="match status" value="1"/>
</dbReference>
<proteinExistence type="predicted"/>
<dbReference type="RefSeq" id="WP_071611544.1">
    <property type="nucleotide sequence ID" value="NZ_CP015756.1"/>
</dbReference>
<accession>A0A1J0GD20</accession>
<dbReference type="InterPro" id="IPR003812">
    <property type="entry name" value="Fido"/>
</dbReference>
<evidence type="ECO:0000259" key="1">
    <source>
        <dbReference type="PROSITE" id="PS51459"/>
    </source>
</evidence>
<dbReference type="InterPro" id="IPR006440">
    <property type="entry name" value="Doc"/>
</dbReference>
<evidence type="ECO:0000313" key="3">
    <source>
        <dbReference type="Proteomes" id="UP000182569"/>
    </source>
</evidence>
<name>A0A1J0GD20_9CLOT</name>
<dbReference type="Pfam" id="PF02661">
    <property type="entry name" value="Fic"/>
    <property type="match status" value="1"/>
</dbReference>
<dbReference type="EMBL" id="CP015756">
    <property type="protein sequence ID" value="APC39249.1"/>
    <property type="molecule type" value="Genomic_DNA"/>
</dbReference>